<feature type="signal peptide" evidence="1">
    <location>
        <begin position="1"/>
        <end position="24"/>
    </location>
</feature>
<dbReference type="GO" id="GO:0007155">
    <property type="term" value="P:cell adhesion"/>
    <property type="evidence" value="ECO:0007669"/>
    <property type="project" value="InterPro"/>
</dbReference>
<reference evidence="4" key="1">
    <citation type="journal article" date="2006" name="PLoS Biol.">
        <title>Macronuclear genome sequence of the ciliate Tetrahymena thermophila, a model eukaryote.</title>
        <authorList>
            <person name="Eisen J.A."/>
            <person name="Coyne R.S."/>
            <person name="Wu M."/>
            <person name="Wu D."/>
            <person name="Thiagarajan M."/>
            <person name="Wortman J.R."/>
            <person name="Badger J.H."/>
            <person name="Ren Q."/>
            <person name="Amedeo P."/>
            <person name="Jones K.M."/>
            <person name="Tallon L.J."/>
            <person name="Delcher A.L."/>
            <person name="Salzberg S.L."/>
            <person name="Silva J.C."/>
            <person name="Haas B.J."/>
            <person name="Majoros W.H."/>
            <person name="Farzad M."/>
            <person name="Carlton J.M."/>
            <person name="Smith R.K. Jr."/>
            <person name="Garg J."/>
            <person name="Pearlman R.E."/>
            <person name="Karrer K.M."/>
            <person name="Sun L."/>
            <person name="Manning G."/>
            <person name="Elde N.C."/>
            <person name="Turkewitz A.P."/>
            <person name="Asai D.J."/>
            <person name="Wilkes D.E."/>
            <person name="Wang Y."/>
            <person name="Cai H."/>
            <person name="Collins K."/>
            <person name="Stewart B.A."/>
            <person name="Lee S.R."/>
            <person name="Wilamowska K."/>
            <person name="Weinberg Z."/>
            <person name="Ruzzo W.L."/>
            <person name="Wloga D."/>
            <person name="Gaertig J."/>
            <person name="Frankel J."/>
            <person name="Tsao C.-C."/>
            <person name="Gorovsky M.A."/>
            <person name="Keeling P.J."/>
            <person name="Waller R.F."/>
            <person name="Patron N.J."/>
            <person name="Cherry J.M."/>
            <person name="Stover N.A."/>
            <person name="Krieger C.J."/>
            <person name="del Toro C."/>
            <person name="Ryder H.F."/>
            <person name="Williamson S.C."/>
            <person name="Barbeau R.A."/>
            <person name="Hamilton E.P."/>
            <person name="Orias E."/>
        </authorList>
    </citation>
    <scope>NUCLEOTIDE SEQUENCE [LARGE SCALE GENOMIC DNA]</scope>
    <source>
        <strain evidence="4">SB210</strain>
    </source>
</reference>
<evidence type="ECO:0000259" key="2">
    <source>
        <dbReference type="Pfam" id="PF09458"/>
    </source>
</evidence>
<name>Q23C48_TETTS</name>
<dbReference type="Gene3D" id="2.10.220.10">
    <property type="entry name" value="Hormone Receptor, Insulin-like Growth Factor Receptor 1, Chain A, domain 2"/>
    <property type="match status" value="1"/>
</dbReference>
<protein>
    <submittedName>
        <fullName evidence="3">H-type lectin domain protein</fullName>
    </submittedName>
</protein>
<dbReference type="SMART" id="SM00261">
    <property type="entry name" value="FU"/>
    <property type="match status" value="3"/>
</dbReference>
<dbReference type="InterPro" id="IPR009030">
    <property type="entry name" value="Growth_fac_rcpt_cys_sf"/>
</dbReference>
<keyword evidence="4" id="KW-1185">Reference proteome</keyword>
<dbReference type="InParanoid" id="Q23C48"/>
<accession>Q23C48</accession>
<dbReference type="eggNOG" id="KOG3525">
    <property type="taxonomic scope" value="Eukaryota"/>
</dbReference>
<keyword evidence="1" id="KW-0732">Signal</keyword>
<dbReference type="EMBL" id="GG662718">
    <property type="protein sequence ID" value="EAR93920.2"/>
    <property type="molecule type" value="Genomic_DNA"/>
</dbReference>
<dbReference type="InterPro" id="IPR006212">
    <property type="entry name" value="Furin_repeat"/>
</dbReference>
<feature type="chain" id="PRO_5004201759" evidence="1">
    <location>
        <begin position="25"/>
        <end position="502"/>
    </location>
</feature>
<dbReference type="Proteomes" id="UP000009168">
    <property type="component" value="Unassembled WGS sequence"/>
</dbReference>
<dbReference type="InterPro" id="IPR019019">
    <property type="entry name" value="H-type_lectin_domain"/>
</dbReference>
<dbReference type="KEGG" id="tet:TTHERM_00222370"/>
<dbReference type="GeneID" id="7832297"/>
<dbReference type="HOGENOM" id="CLU_011136_0_0_1"/>
<evidence type="ECO:0000256" key="1">
    <source>
        <dbReference type="SAM" id="SignalP"/>
    </source>
</evidence>
<sequence>MKLKTYSLLLFYFIFSILVQNTVQQQNITQSDRIFIKQEQQVWQKTQINPYKYQDFSVDLSFGKFQKTPKVVYGLTVYNSDYSSNQGFLLQTNSVNQTSLSYRLQSEGCTLVQLGFNILAIDDPNVEVQQKILQSGVTTIINGTQSIQQIAGFIYGFQGNSQDQLVLKYSLTKIDSMSYKIQFSNQNIQTVYMNFLIIYQNSSPDIFQQLYAYQSTFDSQSHYLGGSDTQVWTSSTFIDYSQIFFGLKDFGLTSGGCILCDYYFGVKIQSLQNQIPEAQNKQVQLQYFSCCVKSCNTIDHHYNTNPSNTHTLYSTTISYCQQCDPNCYGCQDGNPSSCTDCYNNQYLNPNTNSCDQTPPPNTFCQITIIQDQSYYNCQKCDSTCQQCSAAADPNSCLSCDTTSQNKYFYNNKCYNSQPDQTFCDSNFICQTCDQTCGQCQAPGNANSCTSCNKFAMNNNQNKLTVKSNNHIILVKIALKTVNLVVEFQKRIAFNVQVITTFQ</sequence>
<dbReference type="OrthoDB" id="10268124at2759"/>
<proteinExistence type="predicted"/>
<dbReference type="Pfam" id="PF09458">
    <property type="entry name" value="H_lectin"/>
    <property type="match status" value="1"/>
</dbReference>
<dbReference type="AlphaFoldDB" id="Q23C48"/>
<dbReference type="SUPFAM" id="SSF57184">
    <property type="entry name" value="Growth factor receptor domain"/>
    <property type="match status" value="1"/>
</dbReference>
<dbReference type="InterPro" id="IPR037221">
    <property type="entry name" value="H-type_lectin_dom_sf"/>
</dbReference>
<dbReference type="SUPFAM" id="SSF141086">
    <property type="entry name" value="Agglutinin HPA-like"/>
    <property type="match status" value="1"/>
</dbReference>
<evidence type="ECO:0000313" key="4">
    <source>
        <dbReference type="Proteomes" id="UP000009168"/>
    </source>
</evidence>
<evidence type="ECO:0000313" key="3">
    <source>
        <dbReference type="EMBL" id="EAR93920.2"/>
    </source>
</evidence>
<feature type="domain" description="H-type lectin" evidence="2">
    <location>
        <begin position="64"/>
        <end position="121"/>
    </location>
</feature>
<organism evidence="3 4">
    <name type="scientific">Tetrahymena thermophila (strain SB210)</name>
    <dbReference type="NCBI Taxonomy" id="312017"/>
    <lineage>
        <taxon>Eukaryota</taxon>
        <taxon>Sar</taxon>
        <taxon>Alveolata</taxon>
        <taxon>Ciliophora</taxon>
        <taxon>Intramacronucleata</taxon>
        <taxon>Oligohymenophorea</taxon>
        <taxon>Hymenostomatida</taxon>
        <taxon>Tetrahymenina</taxon>
        <taxon>Tetrahymenidae</taxon>
        <taxon>Tetrahymena</taxon>
    </lineage>
</organism>
<dbReference type="GO" id="GO:0030246">
    <property type="term" value="F:carbohydrate binding"/>
    <property type="evidence" value="ECO:0007669"/>
    <property type="project" value="InterPro"/>
</dbReference>
<gene>
    <name evidence="3" type="ORF">TTHERM_00222370</name>
</gene>
<dbReference type="RefSeq" id="XP_001014165.2">
    <property type="nucleotide sequence ID" value="XM_001014165.2"/>
</dbReference>